<dbReference type="InterPro" id="IPR045495">
    <property type="entry name" value="PI4K_N"/>
</dbReference>
<feature type="non-terminal residue" evidence="3">
    <location>
        <position position="231"/>
    </location>
</feature>
<evidence type="ECO:0000259" key="2">
    <source>
        <dbReference type="Pfam" id="PF19274"/>
    </source>
</evidence>
<gene>
    <name evidence="3" type="ORF">QYM36_012077</name>
</gene>
<feature type="domain" description="PI4-kinase N-terminal" evidence="2">
    <location>
        <begin position="106"/>
        <end position="229"/>
    </location>
</feature>
<comment type="caution">
    <text evidence="3">The sequence shown here is derived from an EMBL/GenBank/DDBJ whole genome shotgun (WGS) entry which is preliminary data.</text>
</comment>
<protein>
    <recommendedName>
        <fullName evidence="2">PI4-kinase N-terminal domain-containing protein</fullName>
    </recommendedName>
</protein>
<organism evidence="3 4">
    <name type="scientific">Artemia franciscana</name>
    <name type="common">Brine shrimp</name>
    <name type="synonym">Artemia sanfranciscana</name>
    <dbReference type="NCBI Taxonomy" id="6661"/>
    <lineage>
        <taxon>Eukaryota</taxon>
        <taxon>Metazoa</taxon>
        <taxon>Ecdysozoa</taxon>
        <taxon>Arthropoda</taxon>
        <taxon>Crustacea</taxon>
        <taxon>Branchiopoda</taxon>
        <taxon>Anostraca</taxon>
        <taxon>Artemiidae</taxon>
        <taxon>Artemia</taxon>
    </lineage>
</organism>
<dbReference type="EMBL" id="JAVRJZ010000016">
    <property type="protein sequence ID" value="KAK2710773.1"/>
    <property type="molecule type" value="Genomic_DNA"/>
</dbReference>
<dbReference type="Proteomes" id="UP001187531">
    <property type="component" value="Unassembled WGS sequence"/>
</dbReference>
<reference evidence="3" key="1">
    <citation type="submission" date="2023-07" db="EMBL/GenBank/DDBJ databases">
        <title>Chromosome-level genome assembly of Artemia franciscana.</title>
        <authorList>
            <person name="Jo E."/>
        </authorList>
    </citation>
    <scope>NUCLEOTIDE SEQUENCE</scope>
    <source>
        <tissue evidence="3">Whole body</tissue>
    </source>
</reference>
<comment type="similarity">
    <text evidence="1">Belongs to the PI3/PI4-kinase family. Type III PI4K subfamily.</text>
</comment>
<accession>A0AA88KX63</accession>
<evidence type="ECO:0000313" key="3">
    <source>
        <dbReference type="EMBL" id="KAK2710773.1"/>
    </source>
</evidence>
<dbReference type="Pfam" id="PF19274">
    <property type="entry name" value="PI4K_N"/>
    <property type="match status" value="2"/>
</dbReference>
<feature type="domain" description="PI4-kinase N-terminal" evidence="2">
    <location>
        <begin position="8"/>
        <end position="100"/>
    </location>
</feature>
<evidence type="ECO:0000313" key="4">
    <source>
        <dbReference type="Proteomes" id="UP001187531"/>
    </source>
</evidence>
<name>A0AA88KX63_ARTSF</name>
<sequence>MASEARITFAQVATDIQGDVEMNDLLVRLLEIFVQFGLESKKASEKAPIAAKASSCAFNLGMLIPVIASLVRRMPPINQPKVRLHKLFKDFWLYCVVMRFTQEECGIYPHEWYKGLCEIAVKSPLLISQTPFKSEFRELQYTAALRTDGVQSTEVQEFRNQILNLLGNPPQDVSNIIGKLTFAQCTYLLCVYWLEVLRVKHSDKPNFYYIFDYINDPAIQKDKSQIWKCVS</sequence>
<proteinExistence type="inferred from homology"/>
<keyword evidence="4" id="KW-1185">Reference proteome</keyword>
<dbReference type="AlphaFoldDB" id="A0AA88KX63"/>
<evidence type="ECO:0000256" key="1">
    <source>
        <dbReference type="ARBA" id="ARBA00006209"/>
    </source>
</evidence>